<dbReference type="InterPro" id="IPR036890">
    <property type="entry name" value="HATPase_C_sf"/>
</dbReference>
<gene>
    <name evidence="2" type="ORF">D3875_04500</name>
</gene>
<dbReference type="PANTHER" id="PTHR32387">
    <property type="entry name" value="WU:FJ29H11"/>
    <property type="match status" value="1"/>
</dbReference>
<dbReference type="Proteomes" id="UP000286287">
    <property type="component" value="Unassembled WGS sequence"/>
</dbReference>
<protein>
    <recommendedName>
        <fullName evidence="1">Sacsin/Nov domain-containing protein</fullName>
    </recommendedName>
</protein>
<evidence type="ECO:0000313" key="3">
    <source>
        <dbReference type="Proteomes" id="UP000286287"/>
    </source>
</evidence>
<dbReference type="InterPro" id="IPR052957">
    <property type="entry name" value="Auxin_embryo_med"/>
</dbReference>
<dbReference type="NCBIfam" id="NF047352">
    <property type="entry name" value="P_loop_sacsin"/>
    <property type="match status" value="1"/>
</dbReference>
<dbReference type="InterPro" id="IPR058210">
    <property type="entry name" value="SACS/Nov_dom"/>
</dbReference>
<accession>A0A418VER7</accession>
<evidence type="ECO:0000313" key="2">
    <source>
        <dbReference type="EMBL" id="RJF74543.1"/>
    </source>
</evidence>
<reference evidence="2 3" key="1">
    <citation type="submission" date="2018-09" db="EMBL/GenBank/DDBJ databases">
        <authorList>
            <person name="Zhu H."/>
        </authorList>
    </citation>
    <scope>NUCLEOTIDE SEQUENCE [LARGE SCALE GENOMIC DNA]</scope>
    <source>
        <strain evidence="2 3">K2S05-167</strain>
    </source>
</reference>
<name>A0A418VER7_9DEIO</name>
<evidence type="ECO:0000259" key="1">
    <source>
        <dbReference type="Pfam" id="PF25794"/>
    </source>
</evidence>
<comment type="caution">
    <text evidence="2">The sequence shown here is derived from an EMBL/GenBank/DDBJ whole genome shotgun (WGS) entry which is preliminary data.</text>
</comment>
<dbReference type="RefSeq" id="WP_119761591.1">
    <property type="nucleotide sequence ID" value="NZ_QYUJ01000010.1"/>
</dbReference>
<feature type="domain" description="Sacsin/Nov" evidence="1">
    <location>
        <begin position="24"/>
        <end position="117"/>
    </location>
</feature>
<dbReference type="SUPFAM" id="SSF55874">
    <property type="entry name" value="ATPase domain of HSP90 chaperone/DNA topoisomerase II/histidine kinase"/>
    <property type="match status" value="1"/>
</dbReference>
<proteinExistence type="predicted"/>
<keyword evidence="3" id="KW-1185">Reference proteome</keyword>
<dbReference type="Gene3D" id="3.30.565.10">
    <property type="entry name" value="Histidine kinase-like ATPase, C-terminal domain"/>
    <property type="match status" value="1"/>
</dbReference>
<dbReference type="OrthoDB" id="243421at2"/>
<dbReference type="PANTHER" id="PTHR32387:SF0">
    <property type="entry name" value="PROTEIN NO VEIN"/>
    <property type="match status" value="1"/>
</dbReference>
<dbReference type="EMBL" id="QYUJ01000010">
    <property type="protein sequence ID" value="RJF74543.1"/>
    <property type="molecule type" value="Genomic_DNA"/>
</dbReference>
<sequence length="1023" mass="116628">MTFLEELYQDRLDLSRVLQRHKGLRQVVEEMYPDRGHFIYELLQNAEDTRASSVRFELKKGQLQFRHNGRTFTDPDVAAITDFGESSKKDDEDKIGRFGIGFKAVFAYSNTPRIWSPTHSFKIEQLVLPVAIPARPELGSDTLFEFPFDNPKKPPEEALSDIQHGLEDLSEITLLFLTHLQKIEWSVGGQGSGSLQRIRHGDHHIEIRKQVSGHAVSSEHYLKFEEPVEHLPQRTLALAFELAPQNPEKPFDRAKPVAKQFNFRPEVTGQVAIYFPADKETSNLRFHVHAPFVAALDRSSVKDTPANEPLFQQLGSLAAQSLHHIRDLGLLDTRFLEILPHTREQLPEAYHPIREAIIEEMQVKSLTPTYLEGHAPAIHLLQGPQSLKELLTEEDLAFLKPELGDQAAWAVGVNQRRSRADYFLESLEVKRWAISDFVGLLKYLSTSSGDDEDDRGPEDYLAWLAGKDAAWFQELYVLLNTDYLSGIRRGMTVDSLKNIQFVLLQDGKFSTGPECFFPLENTLDETDAPEVDPATYTSGKEPGAQKSAREFLSAIGVRELGEAERIELVLKARYSDEPFAPDHADLERFVDFLERHPERADLFREYYILETDEEGIWGQPSEIYLAKPFMDTGLEILHAGSGNRSPLSGKYLDAGIPPERLLNFLEVVGVQTKLDIVKANCRDNPDAGELVHNARGGRSERYFIDDDFTIHGLEALLQRPSLELAHLIWRTLTDANPKYLTARYRNNSDHPINTAPSQLVHILRNRKWIPQGEGKFEKPSRARAELLPEHFDFQTGALWLQTLNFGQRSSSLIEDKAVEQRLIADLGLENANGLEAVMEFASLPTEIRAEWLAKIRAKQLSELPTRTSQNPERRRKKVIEAVTKAPQKTFEERNRSVAVDKGGIRQEAREFLKEQYLHDREMICQLCHAPMPFRLSDGSHYFEAVEFAEDATQRVRENYLALCPNHAAMFRFANQSRGQLRQEMMELEDKFLSVQLAGEPLKVYFTDVHREDLKVALANLSFD</sequence>
<dbReference type="AlphaFoldDB" id="A0A418VER7"/>
<organism evidence="2 3">
    <name type="scientific">Deinococcus cavernae</name>
    <dbReference type="NCBI Taxonomy" id="2320857"/>
    <lineage>
        <taxon>Bacteria</taxon>
        <taxon>Thermotogati</taxon>
        <taxon>Deinococcota</taxon>
        <taxon>Deinococci</taxon>
        <taxon>Deinococcales</taxon>
        <taxon>Deinococcaceae</taxon>
        <taxon>Deinococcus</taxon>
    </lineage>
</organism>
<dbReference type="Pfam" id="PF25794">
    <property type="entry name" value="SACS"/>
    <property type="match status" value="1"/>
</dbReference>